<evidence type="ECO:0000313" key="9">
    <source>
        <dbReference type="EMBL" id="HGE78670.1"/>
    </source>
</evidence>
<dbReference type="Pfam" id="PF02565">
    <property type="entry name" value="RecO_C"/>
    <property type="match status" value="1"/>
</dbReference>
<evidence type="ECO:0000256" key="7">
    <source>
        <dbReference type="HAMAP-Rule" id="MF_00201"/>
    </source>
</evidence>
<reference evidence="9" key="1">
    <citation type="journal article" date="2020" name="mSystems">
        <title>Genome- and Community-Level Interaction Insights into Carbon Utilization and Element Cycling Functions of Hydrothermarchaeota in Hydrothermal Sediment.</title>
        <authorList>
            <person name="Zhou Z."/>
            <person name="Liu Y."/>
            <person name="Xu W."/>
            <person name="Pan J."/>
            <person name="Luo Z.H."/>
            <person name="Li M."/>
        </authorList>
    </citation>
    <scope>NUCLEOTIDE SEQUENCE [LARGE SCALE GENOMIC DNA]</scope>
    <source>
        <strain evidence="9">SpSt-961</strain>
    </source>
</reference>
<dbReference type="EMBL" id="DTOZ01000165">
    <property type="protein sequence ID" value="HGE78670.1"/>
    <property type="molecule type" value="Genomic_DNA"/>
</dbReference>
<evidence type="ECO:0000256" key="1">
    <source>
        <dbReference type="ARBA" id="ARBA00007452"/>
    </source>
</evidence>
<dbReference type="GO" id="GO:0043590">
    <property type="term" value="C:bacterial nucleoid"/>
    <property type="evidence" value="ECO:0007669"/>
    <property type="project" value="TreeGrafter"/>
</dbReference>
<dbReference type="InterPro" id="IPR037278">
    <property type="entry name" value="ARFGAP/RecO"/>
</dbReference>
<evidence type="ECO:0000256" key="2">
    <source>
        <dbReference type="ARBA" id="ARBA00021310"/>
    </source>
</evidence>
<comment type="similarity">
    <text evidence="1 7">Belongs to the RecO family.</text>
</comment>
<dbReference type="NCBIfam" id="TIGR00613">
    <property type="entry name" value="reco"/>
    <property type="match status" value="1"/>
</dbReference>
<name>A0A7V3VV40_UNCW3</name>
<accession>A0A7V3VV40</accession>
<dbReference type="AlphaFoldDB" id="A0A7V3VV40"/>
<dbReference type="HAMAP" id="MF_00201">
    <property type="entry name" value="RecO"/>
    <property type="match status" value="1"/>
</dbReference>
<dbReference type="Pfam" id="PF11967">
    <property type="entry name" value="RecO_N"/>
    <property type="match status" value="1"/>
</dbReference>
<keyword evidence="5 7" id="KW-0234">DNA repair</keyword>
<feature type="domain" description="DNA replication/recombination mediator RecO N-terminal" evidence="8">
    <location>
        <begin position="5"/>
        <end position="81"/>
    </location>
</feature>
<dbReference type="InterPro" id="IPR022572">
    <property type="entry name" value="DNA_rep/recomb_RecO_N"/>
</dbReference>
<dbReference type="PANTHER" id="PTHR33991:SF1">
    <property type="entry name" value="DNA REPAIR PROTEIN RECO"/>
    <property type="match status" value="1"/>
</dbReference>
<dbReference type="PANTHER" id="PTHR33991">
    <property type="entry name" value="DNA REPAIR PROTEIN RECO"/>
    <property type="match status" value="1"/>
</dbReference>
<dbReference type="GO" id="GO:0006302">
    <property type="term" value="P:double-strand break repair"/>
    <property type="evidence" value="ECO:0007669"/>
    <property type="project" value="TreeGrafter"/>
</dbReference>
<dbReference type="InterPro" id="IPR003717">
    <property type="entry name" value="RecO"/>
</dbReference>
<dbReference type="InterPro" id="IPR012340">
    <property type="entry name" value="NA-bd_OB-fold"/>
</dbReference>
<evidence type="ECO:0000256" key="4">
    <source>
        <dbReference type="ARBA" id="ARBA00023172"/>
    </source>
</evidence>
<dbReference type="Gene3D" id="2.40.50.140">
    <property type="entry name" value="Nucleic acid-binding proteins"/>
    <property type="match status" value="1"/>
</dbReference>
<dbReference type="GO" id="GO:0006310">
    <property type="term" value="P:DNA recombination"/>
    <property type="evidence" value="ECO:0007669"/>
    <property type="project" value="UniProtKB-UniRule"/>
</dbReference>
<protein>
    <recommendedName>
        <fullName evidence="2 7">DNA repair protein RecO</fullName>
    </recommendedName>
    <alternativeName>
        <fullName evidence="6 7">Recombination protein O</fullName>
    </alternativeName>
</protein>
<dbReference type="InterPro" id="IPR042242">
    <property type="entry name" value="RecO_C"/>
</dbReference>
<proteinExistence type="inferred from homology"/>
<dbReference type="Gene3D" id="1.20.1440.120">
    <property type="entry name" value="Recombination protein O, C-terminal domain"/>
    <property type="match status" value="1"/>
</dbReference>
<evidence type="ECO:0000256" key="6">
    <source>
        <dbReference type="ARBA" id="ARBA00033409"/>
    </source>
</evidence>
<comment type="caution">
    <text evidence="9">The sequence shown here is derived from an EMBL/GenBank/DDBJ whole genome shotgun (WGS) entry which is preliminary data.</text>
</comment>
<dbReference type="SUPFAM" id="SSF57863">
    <property type="entry name" value="ArfGap/RecO-like zinc finger"/>
    <property type="match status" value="1"/>
</dbReference>
<organism evidence="9">
    <name type="scientific">candidate division WOR-3 bacterium</name>
    <dbReference type="NCBI Taxonomy" id="2052148"/>
    <lineage>
        <taxon>Bacteria</taxon>
        <taxon>Bacteria division WOR-3</taxon>
    </lineage>
</organism>
<evidence type="ECO:0000256" key="5">
    <source>
        <dbReference type="ARBA" id="ARBA00023204"/>
    </source>
</evidence>
<sequence length="239" mass="27773">MPNIQKTRAIVLHTMPYMESSLLCSVFSERFGKLKLIAKGARRPKSKFCGALEPFSHTEMIFYRKEHKEIYTLSDAVVINDFKLLRDSPLKFTAGELLCEFVDKTQPIEEPVLELYNLLLYSLHQLIMLPAILVRPWALSVLFRLLKFTGIEPHLKDCVRCHKKIQVDDVYFSIASGGLVCDSHLDPSVIRLKKDHIRYLKDPKLEEFDQKGFIILRDLFESYISYHLHGIFLNALKFL</sequence>
<keyword evidence="3 7" id="KW-0227">DNA damage</keyword>
<evidence type="ECO:0000256" key="3">
    <source>
        <dbReference type="ARBA" id="ARBA00022763"/>
    </source>
</evidence>
<comment type="function">
    <text evidence="7">Involved in DNA repair and RecF pathway recombination.</text>
</comment>
<keyword evidence="4 7" id="KW-0233">DNA recombination</keyword>
<evidence type="ECO:0000259" key="8">
    <source>
        <dbReference type="Pfam" id="PF11967"/>
    </source>
</evidence>
<gene>
    <name evidence="7 9" type="primary">recO</name>
    <name evidence="9" type="ORF">ENX68_06730</name>
</gene>
<dbReference type="SUPFAM" id="SSF50249">
    <property type="entry name" value="Nucleic acid-binding proteins"/>
    <property type="match status" value="1"/>
</dbReference>